<keyword evidence="2" id="KW-0812">Transmembrane</keyword>
<dbReference type="Gene3D" id="1.20.120.1220">
    <property type="match status" value="1"/>
</dbReference>
<proteinExistence type="inferred from homology"/>
<gene>
    <name evidence="4" type="ORF">GH754_05595</name>
</gene>
<organism evidence="4 5">
    <name type="scientific">Salinibacillus xinjiangensis</name>
    <dbReference type="NCBI Taxonomy" id="1229268"/>
    <lineage>
        <taxon>Bacteria</taxon>
        <taxon>Bacillati</taxon>
        <taxon>Bacillota</taxon>
        <taxon>Bacilli</taxon>
        <taxon>Bacillales</taxon>
        <taxon>Bacillaceae</taxon>
        <taxon>Salinibacillus</taxon>
    </lineage>
</organism>
<feature type="transmembrane region" description="Helical" evidence="2">
    <location>
        <begin position="23"/>
        <end position="41"/>
    </location>
</feature>
<evidence type="ECO:0000259" key="3">
    <source>
        <dbReference type="Pfam" id="PF01478"/>
    </source>
</evidence>
<dbReference type="InterPro" id="IPR050882">
    <property type="entry name" value="Prepilin_peptidase/N-MTase"/>
</dbReference>
<comment type="caution">
    <text evidence="4">The sequence shown here is derived from an EMBL/GenBank/DDBJ whole genome shotgun (WGS) entry which is preliminary data.</text>
</comment>
<dbReference type="InterPro" id="IPR000045">
    <property type="entry name" value="Prepilin_IV_endopep_pep"/>
</dbReference>
<feature type="transmembrane region" description="Helical" evidence="2">
    <location>
        <begin position="90"/>
        <end position="111"/>
    </location>
</feature>
<feature type="transmembrane region" description="Helical" evidence="2">
    <location>
        <begin position="143"/>
        <end position="164"/>
    </location>
</feature>
<feature type="transmembrane region" description="Helical" evidence="2">
    <location>
        <begin position="47"/>
        <end position="69"/>
    </location>
</feature>
<dbReference type="GO" id="GO:0006465">
    <property type="term" value="P:signal peptide processing"/>
    <property type="evidence" value="ECO:0007669"/>
    <property type="project" value="TreeGrafter"/>
</dbReference>
<dbReference type="Pfam" id="PF01478">
    <property type="entry name" value="Peptidase_A24"/>
    <property type="match status" value="1"/>
</dbReference>
<keyword evidence="2" id="KW-1133">Transmembrane helix</keyword>
<evidence type="ECO:0000313" key="4">
    <source>
        <dbReference type="EMBL" id="MRG85808.1"/>
    </source>
</evidence>
<dbReference type="EMBL" id="WJNH01000003">
    <property type="protein sequence ID" value="MRG85808.1"/>
    <property type="molecule type" value="Genomic_DNA"/>
</dbReference>
<dbReference type="GO" id="GO:0004190">
    <property type="term" value="F:aspartic-type endopeptidase activity"/>
    <property type="evidence" value="ECO:0007669"/>
    <property type="project" value="InterPro"/>
</dbReference>
<feature type="domain" description="Prepilin type IV endopeptidase peptidase" evidence="3">
    <location>
        <begin position="4"/>
        <end position="107"/>
    </location>
</feature>
<keyword evidence="2" id="KW-0472">Membrane</keyword>
<sequence>MIQIILTIVLVISLITDIKDRKILNIVTLPTIFFAFIYHFIMSGFDGLLFSASGFFVGLGLLLIPFMLGGMGAGDVKLMAAIGALQGMQFVFYAFIYTALIGGIIAVVLLLKRKELFQSFQRILFATKLKTLEGLQKDDLHHAFPYGIAIVFGTFIYMGLGATWL</sequence>
<dbReference type="GO" id="GO:0005886">
    <property type="term" value="C:plasma membrane"/>
    <property type="evidence" value="ECO:0007669"/>
    <property type="project" value="TreeGrafter"/>
</dbReference>
<evidence type="ECO:0000313" key="5">
    <source>
        <dbReference type="Proteomes" id="UP000480185"/>
    </source>
</evidence>
<comment type="similarity">
    <text evidence="1">Belongs to the peptidase A24 family.</text>
</comment>
<evidence type="ECO:0000256" key="2">
    <source>
        <dbReference type="SAM" id="Phobius"/>
    </source>
</evidence>
<accession>A0A6G1X4Q1</accession>
<dbReference type="PANTHER" id="PTHR30487:SF0">
    <property type="entry name" value="PREPILIN LEADER PEPTIDASE_N-METHYLTRANSFERASE-RELATED"/>
    <property type="match status" value="1"/>
</dbReference>
<name>A0A6G1X4Q1_9BACI</name>
<dbReference type="Proteomes" id="UP000480185">
    <property type="component" value="Unassembled WGS sequence"/>
</dbReference>
<dbReference type="RefSeq" id="WP_153727752.1">
    <property type="nucleotide sequence ID" value="NZ_WJNH01000003.1"/>
</dbReference>
<dbReference type="AlphaFoldDB" id="A0A6G1X4Q1"/>
<dbReference type="PANTHER" id="PTHR30487">
    <property type="entry name" value="TYPE 4 PREPILIN-LIKE PROTEINS LEADER PEPTIDE-PROCESSING ENZYME"/>
    <property type="match status" value="1"/>
</dbReference>
<protein>
    <submittedName>
        <fullName evidence="4">Prepilin peptidase</fullName>
    </submittedName>
</protein>
<keyword evidence="5" id="KW-1185">Reference proteome</keyword>
<dbReference type="OrthoDB" id="5508079at2"/>
<evidence type="ECO:0000256" key="1">
    <source>
        <dbReference type="ARBA" id="ARBA00005801"/>
    </source>
</evidence>
<reference evidence="4 5" key="1">
    <citation type="submission" date="2019-11" db="EMBL/GenBank/DDBJ databases">
        <authorList>
            <person name="Li J."/>
        </authorList>
    </citation>
    <scope>NUCLEOTIDE SEQUENCE [LARGE SCALE GENOMIC DNA]</scope>
    <source>
        <strain evidence="4 5">J4</strain>
    </source>
</reference>